<name>A0AAV3XGN7_9CYAN</name>
<dbReference type="RefSeq" id="WP_226582629.1">
    <property type="nucleotide sequence ID" value="NZ_BLAY01000049.1"/>
</dbReference>
<organism evidence="1 2">
    <name type="scientific">Microseira wollei NIES-4236</name>
    <dbReference type="NCBI Taxonomy" id="2530354"/>
    <lineage>
        <taxon>Bacteria</taxon>
        <taxon>Bacillati</taxon>
        <taxon>Cyanobacteriota</taxon>
        <taxon>Cyanophyceae</taxon>
        <taxon>Oscillatoriophycideae</taxon>
        <taxon>Aerosakkonematales</taxon>
        <taxon>Aerosakkonemataceae</taxon>
        <taxon>Microseira</taxon>
    </lineage>
</organism>
<accession>A0AAV3XGN7</accession>
<evidence type="ECO:0000313" key="1">
    <source>
        <dbReference type="EMBL" id="GET38637.1"/>
    </source>
</evidence>
<protein>
    <submittedName>
        <fullName evidence="1">Uncharacterized protein</fullName>
    </submittedName>
</protein>
<sequence length="57" mass="6400">MLHRWATGETNDIPDFFTHPSLDGRGNQQVLSFAQNAIMAGWQIICFDISSSTEVMN</sequence>
<dbReference type="EMBL" id="BLAY01000049">
    <property type="protein sequence ID" value="GET38637.1"/>
    <property type="molecule type" value="Genomic_DNA"/>
</dbReference>
<keyword evidence="2" id="KW-1185">Reference proteome</keyword>
<dbReference type="Proteomes" id="UP001050975">
    <property type="component" value="Unassembled WGS sequence"/>
</dbReference>
<dbReference type="AlphaFoldDB" id="A0AAV3XGN7"/>
<reference evidence="1" key="1">
    <citation type="submission" date="2019-10" db="EMBL/GenBank/DDBJ databases">
        <title>Draft genome sequece of Microseira wollei NIES-4236.</title>
        <authorList>
            <person name="Yamaguchi H."/>
            <person name="Suzuki S."/>
            <person name="Kawachi M."/>
        </authorList>
    </citation>
    <scope>NUCLEOTIDE SEQUENCE</scope>
    <source>
        <strain evidence="1">NIES-4236</strain>
    </source>
</reference>
<evidence type="ECO:0000313" key="2">
    <source>
        <dbReference type="Proteomes" id="UP001050975"/>
    </source>
</evidence>
<comment type="caution">
    <text evidence="1">The sequence shown here is derived from an EMBL/GenBank/DDBJ whole genome shotgun (WGS) entry which is preliminary data.</text>
</comment>
<gene>
    <name evidence="1" type="ORF">MiSe_33960</name>
</gene>
<proteinExistence type="predicted"/>